<gene>
    <name evidence="1" type="ORF">L2E82_07115</name>
</gene>
<keyword evidence="2" id="KW-1185">Reference proteome</keyword>
<evidence type="ECO:0000313" key="2">
    <source>
        <dbReference type="Proteomes" id="UP001055811"/>
    </source>
</evidence>
<accession>A0ACB9G5N7</accession>
<comment type="caution">
    <text evidence="1">The sequence shown here is derived from an EMBL/GenBank/DDBJ whole genome shotgun (WGS) entry which is preliminary data.</text>
</comment>
<organism evidence="1 2">
    <name type="scientific">Cichorium intybus</name>
    <name type="common">Chicory</name>
    <dbReference type="NCBI Taxonomy" id="13427"/>
    <lineage>
        <taxon>Eukaryota</taxon>
        <taxon>Viridiplantae</taxon>
        <taxon>Streptophyta</taxon>
        <taxon>Embryophyta</taxon>
        <taxon>Tracheophyta</taxon>
        <taxon>Spermatophyta</taxon>
        <taxon>Magnoliopsida</taxon>
        <taxon>eudicotyledons</taxon>
        <taxon>Gunneridae</taxon>
        <taxon>Pentapetalae</taxon>
        <taxon>asterids</taxon>
        <taxon>campanulids</taxon>
        <taxon>Asterales</taxon>
        <taxon>Asteraceae</taxon>
        <taxon>Cichorioideae</taxon>
        <taxon>Cichorieae</taxon>
        <taxon>Cichoriinae</taxon>
        <taxon>Cichorium</taxon>
    </lineage>
</organism>
<dbReference type="EMBL" id="CM042010">
    <property type="protein sequence ID" value="KAI3778092.1"/>
    <property type="molecule type" value="Genomic_DNA"/>
</dbReference>
<sequence>MTGGREELINIQTVTTTDDAAQKPKEGSDQKTSEGERKVAPPPAGEGKAAKIERLKSGFRLCRPQGTFLWPNMVNNPATTTTTSCTSSQVVVQVEDLLVVPTPPSVNSSTPPQLPYTHHYLNPASPVKPVPERRAVTVTVSTHPQVDTGGNNYSSTTTTTTTTTTGNKTTTLINLNDIPANPSAQQTVTTTTIMPNTSEAHGANFPAKSHEQKWKRSSSSVASSCLSNTVTPAAWLSDSNRHQQW</sequence>
<proteinExistence type="predicted"/>
<dbReference type="Proteomes" id="UP001055811">
    <property type="component" value="Linkage Group LG02"/>
</dbReference>
<protein>
    <submittedName>
        <fullName evidence="1">Uncharacterized protein</fullName>
    </submittedName>
</protein>
<reference evidence="2" key="1">
    <citation type="journal article" date="2022" name="Mol. Ecol. Resour.">
        <title>The genomes of chicory, endive, great burdock and yacon provide insights into Asteraceae palaeo-polyploidization history and plant inulin production.</title>
        <authorList>
            <person name="Fan W."/>
            <person name="Wang S."/>
            <person name="Wang H."/>
            <person name="Wang A."/>
            <person name="Jiang F."/>
            <person name="Liu H."/>
            <person name="Zhao H."/>
            <person name="Xu D."/>
            <person name="Zhang Y."/>
        </authorList>
    </citation>
    <scope>NUCLEOTIDE SEQUENCE [LARGE SCALE GENOMIC DNA]</scope>
    <source>
        <strain evidence="2">cv. Punajuju</strain>
    </source>
</reference>
<evidence type="ECO:0000313" key="1">
    <source>
        <dbReference type="EMBL" id="KAI3778092.1"/>
    </source>
</evidence>
<name>A0ACB9G5N7_CICIN</name>
<reference evidence="1 2" key="2">
    <citation type="journal article" date="2022" name="Mol. Ecol. Resour.">
        <title>The genomes of chicory, endive, great burdock and yacon provide insights into Asteraceae paleo-polyploidization history and plant inulin production.</title>
        <authorList>
            <person name="Fan W."/>
            <person name="Wang S."/>
            <person name="Wang H."/>
            <person name="Wang A."/>
            <person name="Jiang F."/>
            <person name="Liu H."/>
            <person name="Zhao H."/>
            <person name="Xu D."/>
            <person name="Zhang Y."/>
        </authorList>
    </citation>
    <scope>NUCLEOTIDE SEQUENCE [LARGE SCALE GENOMIC DNA]</scope>
    <source>
        <strain evidence="2">cv. Punajuju</strain>
        <tissue evidence="1">Leaves</tissue>
    </source>
</reference>